<feature type="non-terminal residue" evidence="6">
    <location>
        <position position="1"/>
    </location>
</feature>
<dbReference type="FunFam" id="3.40.50.2000:FF:000144">
    <property type="entry name" value="UDP-glucuronosyltransferase"/>
    <property type="match status" value="1"/>
</dbReference>
<dbReference type="PANTHER" id="PTHR48043:SF159">
    <property type="entry name" value="EG:EG0003.4 PROTEIN-RELATED"/>
    <property type="match status" value="1"/>
</dbReference>
<evidence type="ECO:0000313" key="7">
    <source>
        <dbReference type="Proteomes" id="UP000027135"/>
    </source>
</evidence>
<evidence type="ECO:0000256" key="5">
    <source>
        <dbReference type="RuleBase" id="RU362059"/>
    </source>
</evidence>
<dbReference type="InterPro" id="IPR002213">
    <property type="entry name" value="UDP_glucos_trans"/>
</dbReference>
<protein>
    <recommendedName>
        <fullName evidence="5">UDP-glucuronosyltransferase</fullName>
        <ecNumber evidence="5">2.4.1.17</ecNumber>
    </recommendedName>
</protein>
<keyword evidence="7" id="KW-1185">Reference proteome</keyword>
<dbReference type="EC" id="2.4.1.17" evidence="5"/>
<evidence type="ECO:0000256" key="3">
    <source>
        <dbReference type="ARBA" id="ARBA00022679"/>
    </source>
</evidence>
<keyword evidence="2 4" id="KW-0328">Glycosyltransferase</keyword>
<evidence type="ECO:0000256" key="2">
    <source>
        <dbReference type="ARBA" id="ARBA00022676"/>
    </source>
</evidence>
<dbReference type="SUPFAM" id="SSF53756">
    <property type="entry name" value="UDP-Glycosyltransferase/glycogen phosphorylase"/>
    <property type="match status" value="1"/>
</dbReference>
<dbReference type="Pfam" id="PF00201">
    <property type="entry name" value="UDPGT"/>
    <property type="match status" value="1"/>
</dbReference>
<reference evidence="6 7" key="1">
    <citation type="journal article" date="2014" name="Nat. Commun.">
        <title>Molecular traces of alternative social organization in a termite genome.</title>
        <authorList>
            <person name="Terrapon N."/>
            <person name="Li C."/>
            <person name="Robertson H.M."/>
            <person name="Ji L."/>
            <person name="Meng X."/>
            <person name="Booth W."/>
            <person name="Chen Z."/>
            <person name="Childers C.P."/>
            <person name="Glastad K.M."/>
            <person name="Gokhale K."/>
            <person name="Gowin J."/>
            <person name="Gronenberg W."/>
            <person name="Hermansen R.A."/>
            <person name="Hu H."/>
            <person name="Hunt B.G."/>
            <person name="Huylmans A.K."/>
            <person name="Khalil S.M."/>
            <person name="Mitchell R.D."/>
            <person name="Munoz-Torres M.C."/>
            <person name="Mustard J.A."/>
            <person name="Pan H."/>
            <person name="Reese J.T."/>
            <person name="Scharf M.E."/>
            <person name="Sun F."/>
            <person name="Vogel H."/>
            <person name="Xiao J."/>
            <person name="Yang W."/>
            <person name="Yang Z."/>
            <person name="Yang Z."/>
            <person name="Zhou J."/>
            <person name="Zhu J."/>
            <person name="Brent C.S."/>
            <person name="Elsik C.G."/>
            <person name="Goodisman M.A."/>
            <person name="Liberles D.A."/>
            <person name="Roe R.M."/>
            <person name="Vargo E.L."/>
            <person name="Vilcinskas A."/>
            <person name="Wang J."/>
            <person name="Bornberg-Bauer E."/>
            <person name="Korb J."/>
            <person name="Zhang G."/>
            <person name="Liebig J."/>
        </authorList>
    </citation>
    <scope>NUCLEOTIDE SEQUENCE [LARGE SCALE GENOMIC DNA]</scope>
    <source>
        <tissue evidence="6">Whole organism</tissue>
    </source>
</reference>
<organism evidence="6 7">
    <name type="scientific">Zootermopsis nevadensis</name>
    <name type="common">Dampwood termite</name>
    <dbReference type="NCBI Taxonomy" id="136037"/>
    <lineage>
        <taxon>Eukaryota</taxon>
        <taxon>Metazoa</taxon>
        <taxon>Ecdysozoa</taxon>
        <taxon>Arthropoda</taxon>
        <taxon>Hexapoda</taxon>
        <taxon>Insecta</taxon>
        <taxon>Pterygota</taxon>
        <taxon>Neoptera</taxon>
        <taxon>Polyneoptera</taxon>
        <taxon>Dictyoptera</taxon>
        <taxon>Blattodea</taxon>
        <taxon>Blattoidea</taxon>
        <taxon>Termitoidae</taxon>
        <taxon>Termopsidae</taxon>
        <taxon>Zootermopsis</taxon>
    </lineage>
</organism>
<comment type="subcellular location">
    <subcellularLocation>
        <location evidence="5">Membrane</location>
        <topology evidence="5">Single-pass membrane protein</topology>
    </subcellularLocation>
</comment>
<dbReference type="Proteomes" id="UP000027135">
    <property type="component" value="Unassembled WGS sequence"/>
</dbReference>
<keyword evidence="5" id="KW-0472">Membrane</keyword>
<dbReference type="InterPro" id="IPR035595">
    <property type="entry name" value="UDP_glycos_trans_CS"/>
</dbReference>
<evidence type="ECO:0000313" key="6">
    <source>
        <dbReference type="EMBL" id="KDR22771.1"/>
    </source>
</evidence>
<comment type="catalytic activity">
    <reaction evidence="5">
        <text>glucuronate acceptor + UDP-alpha-D-glucuronate = acceptor beta-D-glucuronoside + UDP + H(+)</text>
        <dbReference type="Rhea" id="RHEA:21032"/>
        <dbReference type="ChEBI" id="CHEBI:15378"/>
        <dbReference type="ChEBI" id="CHEBI:58052"/>
        <dbReference type="ChEBI" id="CHEBI:58223"/>
        <dbReference type="ChEBI" id="CHEBI:132367"/>
        <dbReference type="ChEBI" id="CHEBI:132368"/>
        <dbReference type="EC" id="2.4.1.17"/>
    </reaction>
</comment>
<dbReference type="AlphaFoldDB" id="A0A067RFX2"/>
<proteinExistence type="inferred from homology"/>
<dbReference type="InParanoid" id="A0A067RFX2"/>
<keyword evidence="3 4" id="KW-0808">Transferase</keyword>
<gene>
    <name evidence="6" type="ORF">L798_15643</name>
</gene>
<dbReference type="OMA" id="CYEWEQK"/>
<evidence type="ECO:0000256" key="1">
    <source>
        <dbReference type="ARBA" id="ARBA00009995"/>
    </source>
</evidence>
<comment type="similarity">
    <text evidence="1 4">Belongs to the UDP-glycosyltransferase family.</text>
</comment>
<dbReference type="eggNOG" id="KOG1192">
    <property type="taxonomic scope" value="Eukaryota"/>
</dbReference>
<dbReference type="EMBL" id="KK852488">
    <property type="protein sequence ID" value="KDR22771.1"/>
    <property type="molecule type" value="Genomic_DNA"/>
</dbReference>
<dbReference type="InterPro" id="IPR050271">
    <property type="entry name" value="UDP-glycosyltransferase"/>
</dbReference>
<dbReference type="Gene3D" id="3.40.50.2000">
    <property type="entry name" value="Glycogen Phosphorylase B"/>
    <property type="match status" value="2"/>
</dbReference>
<dbReference type="FunFam" id="3.40.50.2000:FF:000050">
    <property type="entry name" value="UDP-glucuronosyltransferase"/>
    <property type="match status" value="1"/>
</dbReference>
<evidence type="ECO:0000256" key="4">
    <source>
        <dbReference type="RuleBase" id="RU003718"/>
    </source>
</evidence>
<name>A0A067RFX2_ZOONE</name>
<dbReference type="FunCoup" id="A0A067RFX2">
    <property type="interactions" value="221"/>
</dbReference>
<sequence length="508" mass="58086">GARILGLFPLPGRSHFIFSESLVKELANRGHQVTVLSPFPQKSPVPNYTDIHTGRTRDDLFQQTGATNSFDLPKLSYFSVVMMLWGLGEILCDKVLQEKEVQDLINSNDQQFDLIIVEAFVNDCFLGFAHKFKAPIVQVVSFGGASWMGDWVGNPNPYSYVPDPFQNFSDQMDFWERILNTLGNTFQKVSRLLYYLPKQQAVLEKYFSNYAPLPSISDLDSSTSLILVNHHFSISYPRPLMPNIVQVGGMHVKPAKKLPDDLQKFIDESPEGVIYFSMGSSFYSSEMPEIKIKAFAEAFSELKQRILWKWETDSLPGKPQNVKIGKWFPQVDILAHPNVRLFITHGGLLSTQETIYCGVPVLGIPLMADQHLNMARTVSAGYGIQFDFANITKESLKWALKEILDNSRYRENAQRLSRIYRDQPLTPLDQAVFWTEYVIRHKGAPHMRSAALDLTWYQYFLLDVIAVLALVVGIFAFVIFLVFRMVLRKLFGRKKSMKKVDVFQKKRD</sequence>
<keyword evidence="5" id="KW-1133">Transmembrane helix</keyword>
<dbReference type="GO" id="GO:0015020">
    <property type="term" value="F:glucuronosyltransferase activity"/>
    <property type="evidence" value="ECO:0007669"/>
    <property type="project" value="UniProtKB-EC"/>
</dbReference>
<dbReference type="CDD" id="cd03784">
    <property type="entry name" value="GT1_Gtf-like"/>
    <property type="match status" value="1"/>
</dbReference>
<keyword evidence="5" id="KW-0812">Transmembrane</keyword>
<accession>A0A067RFX2</accession>
<dbReference type="GO" id="GO:0016020">
    <property type="term" value="C:membrane"/>
    <property type="evidence" value="ECO:0007669"/>
    <property type="project" value="UniProtKB-SubCell"/>
</dbReference>
<feature type="transmembrane region" description="Helical" evidence="5">
    <location>
        <begin position="456"/>
        <end position="487"/>
    </location>
</feature>
<dbReference type="PROSITE" id="PS00375">
    <property type="entry name" value="UDPGT"/>
    <property type="match status" value="1"/>
</dbReference>
<dbReference type="PANTHER" id="PTHR48043">
    <property type="entry name" value="EG:EG0003.4 PROTEIN-RELATED"/>
    <property type="match status" value="1"/>
</dbReference>